<name>E1YEM1_9BACT</name>
<reference evidence="2" key="1">
    <citation type="journal article" date="2011" name="Environ. Microbiol.">
        <title>Genomic insights into the metabolic potential of the polycyclic aromatic hydrocarbon degrading sulfate-reducing Deltaproteobacterium N47.</title>
        <authorList>
            <person name="Bergmann F."/>
            <person name="Selesi D."/>
            <person name="Weinmaier T."/>
            <person name="Tischler P."/>
            <person name="Rattei T."/>
            <person name="Meckenstock R.U."/>
        </authorList>
    </citation>
    <scope>NUCLEOTIDE SEQUENCE</scope>
</reference>
<accession>E1YEM1</accession>
<evidence type="ECO:0000256" key="1">
    <source>
        <dbReference type="SAM" id="MobiDB-lite"/>
    </source>
</evidence>
<evidence type="ECO:0000313" key="2">
    <source>
        <dbReference type="EMBL" id="CBX29015.1"/>
    </source>
</evidence>
<dbReference type="AlphaFoldDB" id="E1YEM1"/>
<organism evidence="2">
    <name type="scientific">uncultured Desulfobacterium sp</name>
    <dbReference type="NCBI Taxonomy" id="201089"/>
    <lineage>
        <taxon>Bacteria</taxon>
        <taxon>Pseudomonadati</taxon>
        <taxon>Thermodesulfobacteriota</taxon>
        <taxon>Desulfobacteria</taxon>
        <taxon>Desulfobacterales</taxon>
        <taxon>Desulfobacteriaceae</taxon>
        <taxon>Desulfobacterium</taxon>
        <taxon>environmental samples</taxon>
    </lineage>
</organism>
<proteinExistence type="predicted"/>
<sequence length="581" mass="63466">MTLRIDTNRGEAIIGPVRVEVCAIGNKGDLRIGGEDGPVLRQITFGERTAAHINSRHAAKYADFLGATVAHMATVSPGVAERDIVEIIALHLAGAGKDAVPFAETAHVVSRAYGWSAEIIDSYPAKHIDSLCMQISGSSTPWRTILLAPSKEESLLSLKYQLAVSIFKRGNISSDLNTMIQDQDIAGNERKEACDEPLPDYSEQSSSLSAKTAGYDIASYKETHVVKKQISNDKTNSFVFDSPPEDKNISSGIEIQESGLSEKRQDVKHAVSLKPGTEKKETSQVQNNLHTYNLKTGQVEKRTGTTCAPFSVGTVHADNNQVVKENILQTKQQIKPKTFIRPELKSLKRSQKNKADQPAGSLSGKTEKSSLAAYSEQSSVSNDKLMQTDINQYSAYEDKTSLKPDVLTTSLQPSRSFPALIVSLGKNKAPLISSPKQNIKSDHFKQTHADKKNSESTLPKVMFPETDNHQISDMKPSAPLILQNTGFAPDKSGTPPDAYKALAQFAQDEKKQNTGLINQMATKSPVPENMHFLKERSGTLNTIPDSSMTGPLYKGSDPFLNPADQIAELLHQEADLRGIDR</sequence>
<protein>
    <submittedName>
        <fullName evidence="2">Uncharacterized protein</fullName>
    </submittedName>
</protein>
<feature type="region of interest" description="Disordered" evidence="1">
    <location>
        <begin position="339"/>
        <end position="380"/>
    </location>
</feature>
<dbReference type="EMBL" id="FR695871">
    <property type="protein sequence ID" value="CBX29015.1"/>
    <property type="molecule type" value="Genomic_DNA"/>
</dbReference>
<gene>
    <name evidence="2" type="ORF">N47_P17200</name>
</gene>